<dbReference type="PANTHER" id="PTHR43861:SF1">
    <property type="entry name" value="TRANS-ACONITATE 2-METHYLTRANSFERASE"/>
    <property type="match status" value="1"/>
</dbReference>
<dbReference type="AlphaFoldDB" id="W8VSM7"/>
<dbReference type="KEGG" id="nmf:NMS_2331"/>
<evidence type="ECO:0000313" key="3">
    <source>
        <dbReference type="Proteomes" id="UP000031760"/>
    </source>
</evidence>
<proteinExistence type="predicted"/>
<evidence type="ECO:0000259" key="1">
    <source>
        <dbReference type="Pfam" id="PF13847"/>
    </source>
</evidence>
<dbReference type="HOGENOM" id="CLU_037990_16_0_10"/>
<dbReference type="PANTHER" id="PTHR43861">
    <property type="entry name" value="TRANS-ACONITATE 2-METHYLTRANSFERASE-RELATED"/>
    <property type="match status" value="1"/>
</dbReference>
<dbReference type="InterPro" id="IPR029063">
    <property type="entry name" value="SAM-dependent_MTases_sf"/>
</dbReference>
<dbReference type="InterPro" id="IPR025714">
    <property type="entry name" value="Methyltranfer_dom"/>
</dbReference>
<dbReference type="STRING" id="1454201.NMS_2331"/>
<gene>
    <name evidence="2" type="ORF">NMS_2331</name>
</gene>
<reference evidence="2 3" key="1">
    <citation type="journal article" date="2014" name="Proc. Natl. Acad. Sci. U.S.A.">
        <title>Functional characterization of flavobacteria rhodopsins reveals a unique class of light-driven chloride pump in bacteria.</title>
        <authorList>
            <person name="Yoshizawa S."/>
            <person name="Kumagai Y."/>
            <person name="Kim H."/>
            <person name="Ogura Y."/>
            <person name="Hayashi T."/>
            <person name="Iwasaki W."/>
            <person name="DeLong E.F."/>
            <person name="Kogure K."/>
        </authorList>
    </citation>
    <scope>NUCLEOTIDE SEQUENCE [LARGE SCALE GENOMIC DNA]</scope>
    <source>
        <strain evidence="2 3">S1-08</strain>
    </source>
</reference>
<dbReference type="EMBL" id="AP014548">
    <property type="protein sequence ID" value="BAO56340.1"/>
    <property type="molecule type" value="Genomic_DNA"/>
</dbReference>
<sequence length="261" mass="29974">MKFKLSYLMCGNFAFAKAKTLYLSAMMGFLIVPLQSCNSQKKELQTETTNEIYTYKSGDYNGIGRWFLGREIAHVMGFQGMEWLNRPEREQEENVSELLQNMDIQADDVIADIGAGSGYHTFKMARMADKGSIYAVDIQDEMLTEIRRQQQINGLDNVNLIKGSEQSVNLPENSVDKVLMVDVYHEFNYPLEMMQSIKNALKADGKVFLIEYRGEDPQIPIKTIHKMTEAQSIKEWNAAGFKLVENIDNLPWQHCMVFEKK</sequence>
<organism evidence="2 3">
    <name type="scientific">Nonlabens marinus S1-08</name>
    <dbReference type="NCBI Taxonomy" id="1454201"/>
    <lineage>
        <taxon>Bacteria</taxon>
        <taxon>Pseudomonadati</taxon>
        <taxon>Bacteroidota</taxon>
        <taxon>Flavobacteriia</taxon>
        <taxon>Flavobacteriales</taxon>
        <taxon>Flavobacteriaceae</taxon>
        <taxon>Nonlabens</taxon>
    </lineage>
</organism>
<evidence type="ECO:0000313" key="2">
    <source>
        <dbReference type="EMBL" id="BAO56340.1"/>
    </source>
</evidence>
<name>W8VSM7_9FLAO</name>
<dbReference type="Gene3D" id="3.40.50.150">
    <property type="entry name" value="Vaccinia Virus protein VP39"/>
    <property type="match status" value="1"/>
</dbReference>
<keyword evidence="3" id="KW-1185">Reference proteome</keyword>
<dbReference type="CDD" id="cd02440">
    <property type="entry name" value="AdoMet_MTases"/>
    <property type="match status" value="1"/>
</dbReference>
<feature type="domain" description="Methyltransferase" evidence="1">
    <location>
        <begin position="107"/>
        <end position="235"/>
    </location>
</feature>
<dbReference type="RefSeq" id="WP_231862388.1">
    <property type="nucleotide sequence ID" value="NZ_AP014548.1"/>
</dbReference>
<accession>W8VSM7</accession>
<dbReference type="SUPFAM" id="SSF53335">
    <property type="entry name" value="S-adenosyl-L-methionine-dependent methyltransferases"/>
    <property type="match status" value="1"/>
</dbReference>
<protein>
    <recommendedName>
        <fullName evidence="1">Methyltransferase domain-containing protein</fullName>
    </recommendedName>
</protein>
<dbReference type="Pfam" id="PF13847">
    <property type="entry name" value="Methyltransf_31"/>
    <property type="match status" value="1"/>
</dbReference>
<dbReference type="Proteomes" id="UP000031760">
    <property type="component" value="Chromosome"/>
</dbReference>